<reference evidence="6" key="1">
    <citation type="submission" date="2013-04" db="EMBL/GenBank/DDBJ databases">
        <title>The genome sequencing project of 58 acetic acid bacteria.</title>
        <authorList>
            <person name="Okamoto-Kainuma A."/>
            <person name="Ishikawa M."/>
            <person name="Umino S."/>
            <person name="Koizumi Y."/>
            <person name="Shiwa Y."/>
            <person name="Yoshikawa H."/>
            <person name="Matsutani M."/>
            <person name="Matsushita K."/>
        </authorList>
    </citation>
    <scope>NUCLEOTIDE SEQUENCE</scope>
    <source>
        <strain evidence="6">NRIC 0535</strain>
    </source>
</reference>
<dbReference type="Pfam" id="PF00392">
    <property type="entry name" value="GntR"/>
    <property type="match status" value="1"/>
</dbReference>
<evidence type="ECO:0000259" key="5">
    <source>
        <dbReference type="PROSITE" id="PS50949"/>
    </source>
</evidence>
<dbReference type="InterPro" id="IPR011711">
    <property type="entry name" value="GntR_C"/>
</dbReference>
<dbReference type="InterPro" id="IPR008920">
    <property type="entry name" value="TF_FadR/GntR_C"/>
</dbReference>
<accession>A0ABQ0Q3P8</accession>
<keyword evidence="7" id="KW-1185">Reference proteome</keyword>
<dbReference type="CDD" id="cd07377">
    <property type="entry name" value="WHTH_GntR"/>
    <property type="match status" value="1"/>
</dbReference>
<evidence type="ECO:0000256" key="4">
    <source>
        <dbReference type="SAM" id="MobiDB-lite"/>
    </source>
</evidence>
<keyword evidence="1" id="KW-0805">Transcription regulation</keyword>
<dbReference type="SUPFAM" id="SSF48008">
    <property type="entry name" value="GntR ligand-binding domain-like"/>
    <property type="match status" value="1"/>
</dbReference>
<evidence type="ECO:0000256" key="3">
    <source>
        <dbReference type="ARBA" id="ARBA00023163"/>
    </source>
</evidence>
<feature type="region of interest" description="Disordered" evidence="4">
    <location>
        <begin position="35"/>
        <end position="62"/>
    </location>
</feature>
<evidence type="ECO:0000313" key="6">
    <source>
        <dbReference type="EMBL" id="GBQ89895.1"/>
    </source>
</evidence>
<keyword evidence="2" id="KW-0238">DNA-binding</keyword>
<organism evidence="6 7">
    <name type="scientific">Asaia krungthepensis NRIC 0535</name>
    <dbReference type="NCBI Taxonomy" id="1307925"/>
    <lineage>
        <taxon>Bacteria</taxon>
        <taxon>Pseudomonadati</taxon>
        <taxon>Pseudomonadota</taxon>
        <taxon>Alphaproteobacteria</taxon>
        <taxon>Acetobacterales</taxon>
        <taxon>Acetobacteraceae</taxon>
        <taxon>Asaia</taxon>
    </lineage>
</organism>
<dbReference type="InterPro" id="IPR036390">
    <property type="entry name" value="WH_DNA-bd_sf"/>
</dbReference>
<dbReference type="EMBL" id="BAPV01000014">
    <property type="protein sequence ID" value="GBQ89895.1"/>
    <property type="molecule type" value="Genomic_DNA"/>
</dbReference>
<dbReference type="Proteomes" id="UP001062776">
    <property type="component" value="Unassembled WGS sequence"/>
</dbReference>
<dbReference type="PANTHER" id="PTHR43537">
    <property type="entry name" value="TRANSCRIPTIONAL REGULATOR, GNTR FAMILY"/>
    <property type="match status" value="1"/>
</dbReference>
<evidence type="ECO:0000313" key="7">
    <source>
        <dbReference type="Proteomes" id="UP001062776"/>
    </source>
</evidence>
<dbReference type="Gene3D" id="1.10.10.10">
    <property type="entry name" value="Winged helix-like DNA-binding domain superfamily/Winged helix DNA-binding domain"/>
    <property type="match status" value="1"/>
</dbReference>
<keyword evidence="3" id="KW-0804">Transcription</keyword>
<feature type="domain" description="HTH gntR-type" evidence="5">
    <location>
        <begin position="62"/>
        <end position="129"/>
    </location>
</feature>
<dbReference type="Pfam" id="PF07729">
    <property type="entry name" value="FCD"/>
    <property type="match status" value="1"/>
</dbReference>
<dbReference type="SUPFAM" id="SSF46785">
    <property type="entry name" value="Winged helix' DNA-binding domain"/>
    <property type="match status" value="1"/>
</dbReference>
<dbReference type="InterPro" id="IPR036388">
    <property type="entry name" value="WH-like_DNA-bd_sf"/>
</dbReference>
<dbReference type="SMART" id="SM00895">
    <property type="entry name" value="FCD"/>
    <property type="match status" value="1"/>
</dbReference>
<comment type="caution">
    <text evidence="6">The sequence shown here is derived from an EMBL/GenBank/DDBJ whole genome shotgun (WGS) entry which is preliminary data.</text>
</comment>
<dbReference type="InterPro" id="IPR000524">
    <property type="entry name" value="Tscrpt_reg_HTH_GntR"/>
</dbReference>
<dbReference type="PROSITE" id="PS50949">
    <property type="entry name" value="HTH_GNTR"/>
    <property type="match status" value="1"/>
</dbReference>
<sequence>MKEHDDSVMDREIGHVSSSSAPFRVLAEAMGEGHRFDMPYENRPSVDRPSKDRPYEKSEPERASGLVIEEKIIRAVLSGRIAPGERFGEKEVGEIFGVSRTMVREAMIRLSSRGLVDVTPRRGWFVIEPSVAEAREVIEARRAVESGLILDHGLVDAEAIARLRSHLHAQQSALAGQDLARRSYLLGHFHVHIADVLGNSVIATILENLTARTVLIAALYQSDEDAQHSCHDHAALIEAMERGDRDEALRITRDHLIHLEKALRNRARSNRHDRLHEAFAETRD</sequence>
<dbReference type="SMART" id="SM00345">
    <property type="entry name" value="HTH_GNTR"/>
    <property type="match status" value="1"/>
</dbReference>
<name>A0ABQ0Q3P8_9PROT</name>
<gene>
    <name evidence="6" type="ORF">AA0535_1914</name>
</gene>
<protein>
    <submittedName>
        <fullName evidence="6">GntR family transcriptional regulator</fullName>
    </submittedName>
</protein>
<dbReference type="PANTHER" id="PTHR43537:SF53">
    <property type="entry name" value="HTH-TYPE TRANSCRIPTIONAL REPRESSOR NANR"/>
    <property type="match status" value="1"/>
</dbReference>
<proteinExistence type="predicted"/>
<dbReference type="Gene3D" id="1.20.120.530">
    <property type="entry name" value="GntR ligand-binding domain-like"/>
    <property type="match status" value="1"/>
</dbReference>
<evidence type="ECO:0000256" key="2">
    <source>
        <dbReference type="ARBA" id="ARBA00023125"/>
    </source>
</evidence>
<evidence type="ECO:0000256" key="1">
    <source>
        <dbReference type="ARBA" id="ARBA00023015"/>
    </source>
</evidence>